<sequence length="408" mass="44991">MAVIIVGAGPAGLAVSNCLSHHGISSIILERDDCCSSLWKKRSYDRLHLHLGKEFCYLPYMPHPSSTPRFMSKDVFIDYVNLYVDRFGIRPRYGRSVVSATYDEGSGEWKVEAENVVTREMEVYVSRFLVVATGENGKAVVPKIDGLESFEGKTVHSSEYKCGKEYRGEDVLVVGCGNSGMEIACDLSNYGAHVSIVIRRPFHVLNKEIVYAGMLLAKHAPRSIVDKVMLQLKWLRYGDLSKYGIHAPKQGPFAIKFGGGRTPVIDVGTIRKIKSGNIKVCPGVSKIKGNTVLFDNGTQKNFDAIVFATGYQSTTNAWLKDHAYLMNEDGMPKTAPPNHWKGENGIYCAGFSKNGLFGISKDALAIAADISATLNVTNANLHSSLRGTSRKKDRQPSMLLSRCIRRNT</sequence>
<proteinExistence type="predicted"/>
<keyword evidence="2" id="KW-1185">Reference proteome</keyword>
<dbReference type="Proteomes" id="UP001057402">
    <property type="component" value="Chromosome 6"/>
</dbReference>
<protein>
    <submittedName>
        <fullName evidence="1">Uncharacterized protein</fullName>
    </submittedName>
</protein>
<organism evidence="1 2">
    <name type="scientific">Melastoma candidum</name>
    <dbReference type="NCBI Taxonomy" id="119954"/>
    <lineage>
        <taxon>Eukaryota</taxon>
        <taxon>Viridiplantae</taxon>
        <taxon>Streptophyta</taxon>
        <taxon>Embryophyta</taxon>
        <taxon>Tracheophyta</taxon>
        <taxon>Spermatophyta</taxon>
        <taxon>Magnoliopsida</taxon>
        <taxon>eudicotyledons</taxon>
        <taxon>Gunneridae</taxon>
        <taxon>Pentapetalae</taxon>
        <taxon>rosids</taxon>
        <taxon>malvids</taxon>
        <taxon>Myrtales</taxon>
        <taxon>Melastomataceae</taxon>
        <taxon>Melastomatoideae</taxon>
        <taxon>Melastomateae</taxon>
        <taxon>Melastoma</taxon>
    </lineage>
</organism>
<accession>A0ACB9QBW0</accession>
<gene>
    <name evidence="1" type="ORF">MLD38_020273</name>
</gene>
<evidence type="ECO:0000313" key="1">
    <source>
        <dbReference type="EMBL" id="KAI4364142.1"/>
    </source>
</evidence>
<comment type="caution">
    <text evidence="1">The sequence shown here is derived from an EMBL/GenBank/DDBJ whole genome shotgun (WGS) entry which is preliminary data.</text>
</comment>
<reference evidence="2" key="1">
    <citation type="journal article" date="2023" name="Front. Plant Sci.">
        <title>Chromosomal-level genome assembly of Melastoma candidum provides insights into trichome evolution.</title>
        <authorList>
            <person name="Zhong Y."/>
            <person name="Wu W."/>
            <person name="Sun C."/>
            <person name="Zou P."/>
            <person name="Liu Y."/>
            <person name="Dai S."/>
            <person name="Zhou R."/>
        </authorList>
    </citation>
    <scope>NUCLEOTIDE SEQUENCE [LARGE SCALE GENOMIC DNA]</scope>
</reference>
<evidence type="ECO:0000313" key="2">
    <source>
        <dbReference type="Proteomes" id="UP001057402"/>
    </source>
</evidence>
<name>A0ACB9QBW0_9MYRT</name>
<dbReference type="EMBL" id="CM042885">
    <property type="protein sequence ID" value="KAI4364142.1"/>
    <property type="molecule type" value="Genomic_DNA"/>
</dbReference>